<dbReference type="SUPFAM" id="SSF160719">
    <property type="entry name" value="gpW/gp25-like"/>
    <property type="match status" value="1"/>
</dbReference>
<evidence type="ECO:0000313" key="1">
    <source>
        <dbReference type="EMBL" id="DAD83023.1"/>
    </source>
</evidence>
<name>A0A8S5MLU7_9CAUD</name>
<dbReference type="EMBL" id="BK014927">
    <property type="protein sequence ID" value="DAD83023.1"/>
    <property type="molecule type" value="Genomic_DNA"/>
</dbReference>
<sequence>MNISETVQIDIIRKSGQWQDILRCLSVLYGSRAGSLAIARDFGIDWSFIDMPLPAAKAMIEAELIRKTRKYEPRAVVKQVIWTGEAASGLIIPKVVIDIE</sequence>
<proteinExistence type="predicted"/>
<accession>A0A8S5MLU7</accession>
<dbReference type="Gene3D" id="3.10.450.40">
    <property type="match status" value="1"/>
</dbReference>
<protein>
    <submittedName>
        <fullName evidence="1">Type VI secretion system lysozyme-like protein</fullName>
    </submittedName>
</protein>
<organism evidence="1">
    <name type="scientific">Caudovirales sp. ct1Jx6</name>
    <dbReference type="NCBI Taxonomy" id="2826765"/>
    <lineage>
        <taxon>Viruses</taxon>
        <taxon>Duplodnaviria</taxon>
        <taxon>Heunggongvirae</taxon>
        <taxon>Uroviricota</taxon>
        <taxon>Caudoviricetes</taxon>
    </lineage>
</organism>
<reference evidence="1" key="1">
    <citation type="journal article" date="2021" name="Proc. Natl. Acad. Sci. U.S.A.">
        <title>A Catalog of Tens of Thousands of Viruses from Human Metagenomes Reveals Hidden Associations with Chronic Diseases.</title>
        <authorList>
            <person name="Tisza M.J."/>
            <person name="Buck C.B."/>
        </authorList>
    </citation>
    <scope>NUCLEOTIDE SEQUENCE</scope>
    <source>
        <strain evidence="1">Ct1Jx6</strain>
    </source>
</reference>